<feature type="compositionally biased region" description="Gly residues" evidence="1">
    <location>
        <begin position="67"/>
        <end position="77"/>
    </location>
</feature>
<gene>
    <name evidence="2" type="ORF">AAE3_LOCUS7024</name>
</gene>
<reference evidence="2 3" key="1">
    <citation type="submission" date="2020-01" db="EMBL/GenBank/DDBJ databases">
        <authorList>
            <person name="Gupta K D."/>
        </authorList>
    </citation>
    <scope>NUCLEOTIDE SEQUENCE [LARGE SCALE GENOMIC DNA]</scope>
</reference>
<sequence length="198" mass="21319">MYVFPHPPPPAHTHQAPSAAAALPTPISTGAQAGVANPGASVPPVLRPGAREGHTQETQEGHAAVEGGAGGVSGGGLHLPPGQPRQSPPIPEATFEHYRRVFRDGDEEQRKYENVYEFIKDLYKGKNVEAVVDVWCDAPVKKVWREYADAGGGWEMGWDGVMVRNGHDAKKYNDRVENGMKPSERLGSTGSHFDCDTG</sequence>
<dbReference type="EMBL" id="CACVBS010000046">
    <property type="protein sequence ID" value="CAA7265074.1"/>
    <property type="molecule type" value="Genomic_DNA"/>
</dbReference>
<keyword evidence="3" id="KW-1185">Reference proteome</keyword>
<comment type="caution">
    <text evidence="2">The sequence shown here is derived from an EMBL/GenBank/DDBJ whole genome shotgun (WGS) entry which is preliminary data.</text>
</comment>
<feature type="compositionally biased region" description="Pro residues" evidence="1">
    <location>
        <begin position="81"/>
        <end position="91"/>
    </location>
</feature>
<name>A0A8S0VWG8_CYCAE</name>
<feature type="compositionally biased region" description="Low complexity" evidence="1">
    <location>
        <begin position="12"/>
        <end position="26"/>
    </location>
</feature>
<feature type="compositionally biased region" description="Basic and acidic residues" evidence="1">
    <location>
        <begin position="49"/>
        <end position="60"/>
    </location>
</feature>
<organism evidence="2 3">
    <name type="scientific">Cyclocybe aegerita</name>
    <name type="common">Black poplar mushroom</name>
    <name type="synonym">Agrocybe aegerita</name>
    <dbReference type="NCBI Taxonomy" id="1973307"/>
    <lineage>
        <taxon>Eukaryota</taxon>
        <taxon>Fungi</taxon>
        <taxon>Dikarya</taxon>
        <taxon>Basidiomycota</taxon>
        <taxon>Agaricomycotina</taxon>
        <taxon>Agaricomycetes</taxon>
        <taxon>Agaricomycetidae</taxon>
        <taxon>Agaricales</taxon>
        <taxon>Agaricineae</taxon>
        <taxon>Bolbitiaceae</taxon>
        <taxon>Cyclocybe</taxon>
    </lineage>
</organism>
<feature type="region of interest" description="Disordered" evidence="1">
    <location>
        <begin position="174"/>
        <end position="198"/>
    </location>
</feature>
<proteinExistence type="predicted"/>
<feature type="compositionally biased region" description="Basic and acidic residues" evidence="1">
    <location>
        <begin position="174"/>
        <end position="184"/>
    </location>
</feature>
<feature type="compositionally biased region" description="Pro residues" evidence="1">
    <location>
        <begin position="1"/>
        <end position="11"/>
    </location>
</feature>
<accession>A0A8S0VWG8</accession>
<dbReference type="Proteomes" id="UP000467700">
    <property type="component" value="Unassembled WGS sequence"/>
</dbReference>
<protein>
    <submittedName>
        <fullName evidence="2">Uncharacterized protein</fullName>
    </submittedName>
</protein>
<evidence type="ECO:0000256" key="1">
    <source>
        <dbReference type="SAM" id="MobiDB-lite"/>
    </source>
</evidence>
<evidence type="ECO:0000313" key="2">
    <source>
        <dbReference type="EMBL" id="CAA7265074.1"/>
    </source>
</evidence>
<dbReference type="AlphaFoldDB" id="A0A8S0VWG8"/>
<evidence type="ECO:0000313" key="3">
    <source>
        <dbReference type="Proteomes" id="UP000467700"/>
    </source>
</evidence>
<dbReference type="OrthoDB" id="6079689at2759"/>
<feature type="region of interest" description="Disordered" evidence="1">
    <location>
        <begin position="1"/>
        <end position="91"/>
    </location>
</feature>